<keyword evidence="7 9" id="KW-0067">ATP-binding</keyword>
<dbReference type="InterPro" id="IPR050156">
    <property type="entry name" value="TC-AMP_synthase_SUA5"/>
</dbReference>
<reference evidence="11 12" key="1">
    <citation type="submission" date="2019-10" db="EMBL/GenBank/DDBJ databases">
        <title>Cardiobacteriales fam. a chemoheterotrophic member of the order Cardiobacteriales, and proposal of Cardiobacteriales fam. nov.</title>
        <authorList>
            <person name="Wang C."/>
        </authorList>
    </citation>
    <scope>NUCLEOTIDE SEQUENCE [LARGE SCALE GENOMIC DNA]</scope>
    <source>
        <strain evidence="11 12">ML27</strain>
    </source>
</reference>
<comment type="function">
    <text evidence="9">Required for the formation of a threonylcarbamoyl group on adenosine at position 37 (t(6)A37) in tRNAs that read codons beginning with adenine. Catalyzes the conversion of L-threonine, HCO(3)(-)/CO(2) and ATP to give threonylcarbamoyl-AMP (TC-AMP) as the acyladenylate intermediate, with the release of diphosphate.</text>
</comment>
<dbReference type="GO" id="GO:0000049">
    <property type="term" value="F:tRNA binding"/>
    <property type="evidence" value="ECO:0007669"/>
    <property type="project" value="TreeGrafter"/>
</dbReference>
<evidence type="ECO:0000313" key="11">
    <source>
        <dbReference type="EMBL" id="MPV86047.1"/>
    </source>
</evidence>
<dbReference type="GO" id="GO:0002949">
    <property type="term" value="P:tRNA threonylcarbamoyladenosine modification"/>
    <property type="evidence" value="ECO:0007669"/>
    <property type="project" value="UniProtKB-UniRule"/>
</dbReference>
<dbReference type="GO" id="GO:0006450">
    <property type="term" value="P:regulation of translational fidelity"/>
    <property type="evidence" value="ECO:0007669"/>
    <property type="project" value="TreeGrafter"/>
</dbReference>
<comment type="similarity">
    <text evidence="9">Belongs to the SUA5 family. TsaC subfamily.</text>
</comment>
<evidence type="ECO:0000256" key="8">
    <source>
        <dbReference type="ARBA" id="ARBA00048366"/>
    </source>
</evidence>
<dbReference type="PANTHER" id="PTHR17490">
    <property type="entry name" value="SUA5"/>
    <property type="match status" value="1"/>
</dbReference>
<feature type="domain" description="YrdC-like" evidence="10">
    <location>
        <begin position="25"/>
        <end position="207"/>
    </location>
</feature>
<dbReference type="EC" id="2.7.7.87" evidence="9"/>
<keyword evidence="5 9" id="KW-0548">Nucleotidyltransferase</keyword>
<dbReference type="NCBIfam" id="TIGR00057">
    <property type="entry name" value="L-threonylcarbamoyladenylate synthase"/>
    <property type="match status" value="1"/>
</dbReference>
<dbReference type="HAMAP" id="MF_01852">
    <property type="entry name" value="TsaC"/>
    <property type="match status" value="1"/>
</dbReference>
<evidence type="ECO:0000256" key="4">
    <source>
        <dbReference type="ARBA" id="ARBA00022694"/>
    </source>
</evidence>
<dbReference type="Pfam" id="PF01300">
    <property type="entry name" value="Sua5_yciO_yrdC"/>
    <property type="match status" value="1"/>
</dbReference>
<comment type="catalytic activity">
    <reaction evidence="8 9">
        <text>L-threonine + hydrogencarbonate + ATP = L-threonylcarbamoyladenylate + diphosphate + H2O</text>
        <dbReference type="Rhea" id="RHEA:36407"/>
        <dbReference type="ChEBI" id="CHEBI:15377"/>
        <dbReference type="ChEBI" id="CHEBI:17544"/>
        <dbReference type="ChEBI" id="CHEBI:30616"/>
        <dbReference type="ChEBI" id="CHEBI:33019"/>
        <dbReference type="ChEBI" id="CHEBI:57926"/>
        <dbReference type="ChEBI" id="CHEBI:73682"/>
        <dbReference type="EC" id="2.7.7.87"/>
    </reaction>
</comment>
<evidence type="ECO:0000256" key="6">
    <source>
        <dbReference type="ARBA" id="ARBA00022741"/>
    </source>
</evidence>
<dbReference type="SUPFAM" id="SSF55821">
    <property type="entry name" value="YrdC/RibB"/>
    <property type="match status" value="1"/>
</dbReference>
<dbReference type="PROSITE" id="PS51163">
    <property type="entry name" value="YRDC"/>
    <property type="match status" value="1"/>
</dbReference>
<keyword evidence="12" id="KW-1185">Reference proteome</keyword>
<evidence type="ECO:0000313" key="12">
    <source>
        <dbReference type="Proteomes" id="UP000471298"/>
    </source>
</evidence>
<proteinExistence type="inferred from homology"/>
<dbReference type="GO" id="GO:0005737">
    <property type="term" value="C:cytoplasm"/>
    <property type="evidence" value="ECO:0007669"/>
    <property type="project" value="UniProtKB-SubCell"/>
</dbReference>
<dbReference type="GO" id="GO:0061710">
    <property type="term" value="F:L-threonylcarbamoyladenylate synthase"/>
    <property type="evidence" value="ECO:0007669"/>
    <property type="project" value="UniProtKB-EC"/>
</dbReference>
<accession>A0A6N7EY42</accession>
<sequence length="207" mass="22294">MTSSPNQKDKQTTNQTSTQIATQIATQINDAVTIIRQAGVICYPTEGVWGLGCDPQSPSAIQKLLQAKSRPADKGLILVASQFSQIEPYITINAVQRSQLDDLWPGFVTCLLPKSSNCPALVTGNHETIAIRISEHPIIVALCDALNAPLISTSANISGKPPVANLNEAKQVFAQWVEYFIDAPLGGHAKPSQIVDLTKNTPVILRQ</sequence>
<evidence type="ECO:0000256" key="5">
    <source>
        <dbReference type="ARBA" id="ARBA00022695"/>
    </source>
</evidence>
<gene>
    <name evidence="9" type="primary">tsaC</name>
    <name evidence="11" type="ORF">GCU85_04785</name>
</gene>
<evidence type="ECO:0000256" key="9">
    <source>
        <dbReference type="HAMAP-Rule" id="MF_01852"/>
    </source>
</evidence>
<keyword evidence="2 9" id="KW-0963">Cytoplasm</keyword>
<dbReference type="InterPro" id="IPR023535">
    <property type="entry name" value="TC-AMP_synthase"/>
</dbReference>
<dbReference type="RefSeq" id="WP_152809909.1">
    <property type="nucleotide sequence ID" value="NZ_WHNW01000004.1"/>
</dbReference>
<evidence type="ECO:0000256" key="2">
    <source>
        <dbReference type="ARBA" id="ARBA00022490"/>
    </source>
</evidence>
<organism evidence="11 12">
    <name type="scientific">Ostreibacterium oceani</name>
    <dbReference type="NCBI Taxonomy" id="2654998"/>
    <lineage>
        <taxon>Bacteria</taxon>
        <taxon>Pseudomonadati</taxon>
        <taxon>Pseudomonadota</taxon>
        <taxon>Gammaproteobacteria</taxon>
        <taxon>Cardiobacteriales</taxon>
        <taxon>Ostreibacteriaceae</taxon>
        <taxon>Ostreibacterium</taxon>
    </lineage>
</organism>
<dbReference type="EMBL" id="WHNW01000004">
    <property type="protein sequence ID" value="MPV86047.1"/>
    <property type="molecule type" value="Genomic_DNA"/>
</dbReference>
<comment type="caution">
    <text evidence="11">The sequence shown here is derived from an EMBL/GenBank/DDBJ whole genome shotgun (WGS) entry which is preliminary data.</text>
</comment>
<evidence type="ECO:0000256" key="1">
    <source>
        <dbReference type="ARBA" id="ARBA00004496"/>
    </source>
</evidence>
<dbReference type="Proteomes" id="UP000471298">
    <property type="component" value="Unassembled WGS sequence"/>
</dbReference>
<dbReference type="InterPro" id="IPR006070">
    <property type="entry name" value="Sua5-like_dom"/>
</dbReference>
<keyword evidence="3 9" id="KW-0808">Transferase</keyword>
<keyword evidence="6 9" id="KW-0547">Nucleotide-binding</keyword>
<dbReference type="InParanoid" id="A0A6N7EY42"/>
<dbReference type="AlphaFoldDB" id="A0A6N7EY42"/>
<dbReference type="GO" id="GO:0005524">
    <property type="term" value="F:ATP binding"/>
    <property type="evidence" value="ECO:0007669"/>
    <property type="project" value="UniProtKB-UniRule"/>
</dbReference>
<name>A0A6N7EY42_9GAMM</name>
<evidence type="ECO:0000256" key="7">
    <source>
        <dbReference type="ARBA" id="ARBA00022840"/>
    </source>
</evidence>
<evidence type="ECO:0000256" key="3">
    <source>
        <dbReference type="ARBA" id="ARBA00022679"/>
    </source>
</evidence>
<comment type="subcellular location">
    <subcellularLocation>
        <location evidence="1 9">Cytoplasm</location>
    </subcellularLocation>
</comment>
<dbReference type="PANTHER" id="PTHR17490:SF18">
    <property type="entry name" value="THREONYLCARBAMOYL-AMP SYNTHASE"/>
    <property type="match status" value="1"/>
</dbReference>
<protein>
    <recommendedName>
        <fullName evidence="9">Threonylcarbamoyl-AMP synthase</fullName>
        <shortName evidence="9">TC-AMP synthase</shortName>
        <ecNumber evidence="9">2.7.7.87</ecNumber>
    </recommendedName>
    <alternativeName>
        <fullName evidence="9">L-threonylcarbamoyladenylate synthase</fullName>
    </alternativeName>
    <alternativeName>
        <fullName evidence="9">t(6)A37 threonylcarbamoyladenosine biosynthesis protein TsaC</fullName>
    </alternativeName>
    <alternativeName>
        <fullName evidence="9">tRNA threonylcarbamoyladenosine biosynthesis protein TsaC</fullName>
    </alternativeName>
</protein>
<evidence type="ECO:0000259" key="10">
    <source>
        <dbReference type="PROSITE" id="PS51163"/>
    </source>
</evidence>
<dbReference type="GO" id="GO:0003725">
    <property type="term" value="F:double-stranded RNA binding"/>
    <property type="evidence" value="ECO:0007669"/>
    <property type="project" value="InterPro"/>
</dbReference>
<dbReference type="FunCoup" id="A0A6N7EY42">
    <property type="interactions" value="280"/>
</dbReference>
<dbReference type="InterPro" id="IPR017945">
    <property type="entry name" value="DHBP_synth_RibB-like_a/b_dom"/>
</dbReference>
<keyword evidence="4 9" id="KW-0819">tRNA processing</keyword>
<dbReference type="Gene3D" id="3.90.870.10">
    <property type="entry name" value="DHBP synthase"/>
    <property type="match status" value="1"/>
</dbReference>